<protein>
    <recommendedName>
        <fullName evidence="9">Type II secretion system protein GspF domain-containing protein</fullName>
    </recommendedName>
</protein>
<accession>X0YNX1</accession>
<keyword evidence="3" id="KW-1003">Cell membrane</keyword>
<evidence type="ECO:0000256" key="1">
    <source>
        <dbReference type="ARBA" id="ARBA00004429"/>
    </source>
</evidence>
<feature type="transmembrane region" description="Helical" evidence="8">
    <location>
        <begin position="20"/>
        <end position="38"/>
    </location>
</feature>
<feature type="domain" description="Type II secretion system protein GspF" evidence="9">
    <location>
        <begin position="69"/>
        <end position="191"/>
    </location>
</feature>
<comment type="caution">
    <text evidence="10">The sequence shown here is derived from an EMBL/GenBank/DDBJ whole genome shotgun (WGS) entry which is preliminary data.</text>
</comment>
<organism evidence="10">
    <name type="scientific">marine sediment metagenome</name>
    <dbReference type="NCBI Taxonomy" id="412755"/>
    <lineage>
        <taxon>unclassified sequences</taxon>
        <taxon>metagenomes</taxon>
        <taxon>ecological metagenomes</taxon>
    </lineage>
</organism>
<evidence type="ECO:0000256" key="8">
    <source>
        <dbReference type="SAM" id="Phobius"/>
    </source>
</evidence>
<sequence length="200" mass="21929">TLPLATRVLLAVSGFVASYWWAILLVIIGAIVALRYYFKTKSGQYFWSRAQLKIPIFNTLLEGAAMVRFCRMISLLLGTGIPILRAIRLAAGSIDNLLYRDALENAAKEVERGVPFSTPLEKSGVFPVVVPQMIRVGEQSGKVSEILEKLARYYQAETDSRITAIGSLIEPVVIIILGVGVGFVVFSIIVPIYQISLGVL</sequence>
<evidence type="ECO:0000313" key="10">
    <source>
        <dbReference type="EMBL" id="GAG57880.1"/>
    </source>
</evidence>
<dbReference type="AlphaFoldDB" id="X0YNX1"/>
<dbReference type="PANTHER" id="PTHR30012">
    <property type="entry name" value="GENERAL SECRETION PATHWAY PROTEIN"/>
    <property type="match status" value="1"/>
</dbReference>
<dbReference type="InterPro" id="IPR042094">
    <property type="entry name" value="T2SS_GspF_sf"/>
</dbReference>
<comment type="similarity">
    <text evidence="2">Belongs to the GSP F family.</text>
</comment>
<evidence type="ECO:0000256" key="3">
    <source>
        <dbReference type="ARBA" id="ARBA00022475"/>
    </source>
</evidence>
<name>X0YNX1_9ZZZZ</name>
<keyword evidence="7 8" id="KW-0472">Membrane</keyword>
<keyword evidence="6 8" id="KW-1133">Transmembrane helix</keyword>
<dbReference type="InterPro" id="IPR018076">
    <property type="entry name" value="T2SS_GspF_dom"/>
</dbReference>
<evidence type="ECO:0000256" key="6">
    <source>
        <dbReference type="ARBA" id="ARBA00022989"/>
    </source>
</evidence>
<evidence type="ECO:0000256" key="5">
    <source>
        <dbReference type="ARBA" id="ARBA00022692"/>
    </source>
</evidence>
<feature type="non-terminal residue" evidence="10">
    <location>
        <position position="1"/>
    </location>
</feature>
<dbReference type="PANTHER" id="PTHR30012:SF0">
    <property type="entry name" value="TYPE II SECRETION SYSTEM PROTEIN F-RELATED"/>
    <property type="match status" value="1"/>
</dbReference>
<feature type="transmembrane region" description="Helical" evidence="8">
    <location>
        <begin position="171"/>
        <end position="193"/>
    </location>
</feature>
<evidence type="ECO:0000256" key="7">
    <source>
        <dbReference type="ARBA" id="ARBA00023136"/>
    </source>
</evidence>
<evidence type="ECO:0000259" key="9">
    <source>
        <dbReference type="Pfam" id="PF00482"/>
    </source>
</evidence>
<proteinExistence type="inferred from homology"/>
<evidence type="ECO:0000256" key="4">
    <source>
        <dbReference type="ARBA" id="ARBA00022519"/>
    </source>
</evidence>
<dbReference type="Pfam" id="PF00482">
    <property type="entry name" value="T2SSF"/>
    <property type="match status" value="1"/>
</dbReference>
<comment type="subcellular location">
    <subcellularLocation>
        <location evidence="1">Cell inner membrane</location>
        <topology evidence="1">Multi-pass membrane protein</topology>
    </subcellularLocation>
</comment>
<dbReference type="GO" id="GO:0005886">
    <property type="term" value="C:plasma membrane"/>
    <property type="evidence" value="ECO:0007669"/>
    <property type="project" value="UniProtKB-SubCell"/>
</dbReference>
<keyword evidence="5 8" id="KW-0812">Transmembrane</keyword>
<reference evidence="10" key="1">
    <citation type="journal article" date="2014" name="Front. Microbiol.">
        <title>High frequency of phylogenetically diverse reductive dehalogenase-homologous genes in deep subseafloor sedimentary metagenomes.</title>
        <authorList>
            <person name="Kawai M."/>
            <person name="Futagami T."/>
            <person name="Toyoda A."/>
            <person name="Takaki Y."/>
            <person name="Nishi S."/>
            <person name="Hori S."/>
            <person name="Arai W."/>
            <person name="Tsubouchi T."/>
            <person name="Morono Y."/>
            <person name="Uchiyama I."/>
            <person name="Ito T."/>
            <person name="Fujiyama A."/>
            <person name="Inagaki F."/>
            <person name="Takami H."/>
        </authorList>
    </citation>
    <scope>NUCLEOTIDE SEQUENCE</scope>
    <source>
        <strain evidence="10">Expedition CK06-06</strain>
    </source>
</reference>
<dbReference type="InterPro" id="IPR003004">
    <property type="entry name" value="GspF/PilC"/>
</dbReference>
<keyword evidence="4" id="KW-0997">Cell inner membrane</keyword>
<gene>
    <name evidence="10" type="ORF">S01H4_16927</name>
</gene>
<evidence type="ECO:0000256" key="2">
    <source>
        <dbReference type="ARBA" id="ARBA00005745"/>
    </source>
</evidence>
<dbReference type="Gene3D" id="1.20.81.30">
    <property type="entry name" value="Type II secretion system (T2SS), domain F"/>
    <property type="match status" value="1"/>
</dbReference>
<dbReference type="EMBL" id="BART01007435">
    <property type="protein sequence ID" value="GAG57880.1"/>
    <property type="molecule type" value="Genomic_DNA"/>
</dbReference>
<dbReference type="FunFam" id="1.20.81.30:FF:000001">
    <property type="entry name" value="Type II secretion system protein F"/>
    <property type="match status" value="1"/>
</dbReference>